<dbReference type="EMBL" id="CM042884">
    <property type="protein sequence ID" value="KAI4370095.1"/>
    <property type="molecule type" value="Genomic_DNA"/>
</dbReference>
<dbReference type="Proteomes" id="UP001057402">
    <property type="component" value="Chromosome 5"/>
</dbReference>
<organism evidence="1 2">
    <name type="scientific">Melastoma candidum</name>
    <dbReference type="NCBI Taxonomy" id="119954"/>
    <lineage>
        <taxon>Eukaryota</taxon>
        <taxon>Viridiplantae</taxon>
        <taxon>Streptophyta</taxon>
        <taxon>Embryophyta</taxon>
        <taxon>Tracheophyta</taxon>
        <taxon>Spermatophyta</taxon>
        <taxon>Magnoliopsida</taxon>
        <taxon>eudicotyledons</taxon>
        <taxon>Gunneridae</taxon>
        <taxon>Pentapetalae</taxon>
        <taxon>rosids</taxon>
        <taxon>malvids</taxon>
        <taxon>Myrtales</taxon>
        <taxon>Melastomataceae</taxon>
        <taxon>Melastomatoideae</taxon>
        <taxon>Melastomateae</taxon>
        <taxon>Melastoma</taxon>
    </lineage>
</organism>
<evidence type="ECO:0000313" key="1">
    <source>
        <dbReference type="EMBL" id="KAI4370095.1"/>
    </source>
</evidence>
<proteinExistence type="predicted"/>
<name>A0ACB9QTW1_9MYRT</name>
<comment type="caution">
    <text evidence="1">The sequence shown here is derived from an EMBL/GenBank/DDBJ whole genome shotgun (WGS) entry which is preliminary data.</text>
</comment>
<gene>
    <name evidence="1" type="ORF">MLD38_018477</name>
</gene>
<evidence type="ECO:0000313" key="2">
    <source>
        <dbReference type="Proteomes" id="UP001057402"/>
    </source>
</evidence>
<sequence>MQNGIHGLQILHNGKWIQVEGIPGSLFVNTCDQIEILTNGKYKSVVHKAVVNGSTPRMSLVVSYGPSLDAYVEPSERVLRHENSTAAYNGMTYSKYYDVVYKGPLPKGKSALEALKIMPGN</sequence>
<keyword evidence="2" id="KW-1185">Reference proteome</keyword>
<protein>
    <submittedName>
        <fullName evidence="1">Uncharacterized protein</fullName>
    </submittedName>
</protein>
<accession>A0ACB9QTW1</accession>
<reference evidence="2" key="1">
    <citation type="journal article" date="2023" name="Front. Plant Sci.">
        <title>Chromosomal-level genome assembly of Melastoma candidum provides insights into trichome evolution.</title>
        <authorList>
            <person name="Zhong Y."/>
            <person name="Wu W."/>
            <person name="Sun C."/>
            <person name="Zou P."/>
            <person name="Liu Y."/>
            <person name="Dai S."/>
            <person name="Zhou R."/>
        </authorList>
    </citation>
    <scope>NUCLEOTIDE SEQUENCE [LARGE SCALE GENOMIC DNA]</scope>
</reference>